<proteinExistence type="predicted"/>
<sequence length="136" mass="15042">MNARSGIASPGGRQVLFAVDGSENAKFAFQWYLKWFRRPDDAVLFFHVIEPPSLPSVNFTNPTSIPVEEWSKIMTNRIESVRRLEDDYVAEGRAVALNCGFLSQPADRVGPAVVQQAEKVGAHVIIMGTRGLGVIR</sequence>
<dbReference type="InterPro" id="IPR006015">
    <property type="entry name" value="Universal_stress_UspA"/>
</dbReference>
<dbReference type="PRINTS" id="PR01438">
    <property type="entry name" value="UNVRSLSTRESS"/>
</dbReference>
<keyword evidence="3" id="KW-1185">Reference proteome</keyword>
<evidence type="ECO:0000313" key="4">
    <source>
        <dbReference type="WBParaSite" id="MCU_010506-RA"/>
    </source>
</evidence>
<dbReference type="InterPro" id="IPR006016">
    <property type="entry name" value="UspA"/>
</dbReference>
<organism evidence="4">
    <name type="scientific">Mesocestoides corti</name>
    <name type="common">Flatworm</name>
    <dbReference type="NCBI Taxonomy" id="53468"/>
    <lineage>
        <taxon>Eukaryota</taxon>
        <taxon>Metazoa</taxon>
        <taxon>Spiralia</taxon>
        <taxon>Lophotrochozoa</taxon>
        <taxon>Platyhelminthes</taxon>
        <taxon>Cestoda</taxon>
        <taxon>Eucestoda</taxon>
        <taxon>Cyclophyllidea</taxon>
        <taxon>Mesocestoididae</taxon>
        <taxon>Mesocestoides</taxon>
    </lineage>
</organism>
<dbReference type="OrthoDB" id="843225at2759"/>
<gene>
    <name evidence="2" type="ORF">MCOS_LOCUS9954</name>
</gene>
<dbReference type="Gene3D" id="3.40.50.620">
    <property type="entry name" value="HUPs"/>
    <property type="match status" value="1"/>
</dbReference>
<evidence type="ECO:0000313" key="2">
    <source>
        <dbReference type="EMBL" id="VDD83951.1"/>
    </source>
</evidence>
<accession>A0A0R3UQ11</accession>
<evidence type="ECO:0000259" key="1">
    <source>
        <dbReference type="Pfam" id="PF00582"/>
    </source>
</evidence>
<dbReference type="Proteomes" id="UP000267029">
    <property type="component" value="Unassembled WGS sequence"/>
</dbReference>
<dbReference type="AlphaFoldDB" id="A0A0R3UQ11"/>
<dbReference type="Pfam" id="PF00582">
    <property type="entry name" value="Usp"/>
    <property type="match status" value="1"/>
</dbReference>
<dbReference type="SUPFAM" id="SSF52402">
    <property type="entry name" value="Adenine nucleotide alpha hydrolases-like"/>
    <property type="match status" value="1"/>
</dbReference>
<dbReference type="EMBL" id="UXSR01005902">
    <property type="protein sequence ID" value="VDD83951.1"/>
    <property type="molecule type" value="Genomic_DNA"/>
</dbReference>
<feature type="domain" description="UspA" evidence="1">
    <location>
        <begin position="13"/>
        <end position="133"/>
    </location>
</feature>
<reference evidence="4" key="2">
    <citation type="submission" date="2019-11" db="UniProtKB">
        <authorList>
            <consortium name="WormBaseParasite"/>
        </authorList>
    </citation>
    <scope>IDENTIFICATION</scope>
</reference>
<dbReference type="WBParaSite" id="MCU_010506-RA">
    <property type="protein sequence ID" value="MCU_010506-RA"/>
    <property type="gene ID" value="MCU_010506"/>
</dbReference>
<dbReference type="CDD" id="cd23659">
    <property type="entry name" value="USP_At3g01520-like"/>
    <property type="match status" value="1"/>
</dbReference>
<dbReference type="InterPro" id="IPR014729">
    <property type="entry name" value="Rossmann-like_a/b/a_fold"/>
</dbReference>
<dbReference type="PANTHER" id="PTHR46989:SF3">
    <property type="entry name" value="USPA DOMAIN-CONTAINING PROTEIN"/>
    <property type="match status" value="1"/>
</dbReference>
<dbReference type="STRING" id="53468.A0A0R3UQ11"/>
<name>A0A0R3UQ11_MESCO</name>
<protein>
    <submittedName>
        <fullName evidence="4">Usp domain-containing protein</fullName>
    </submittedName>
</protein>
<evidence type="ECO:0000313" key="3">
    <source>
        <dbReference type="Proteomes" id="UP000267029"/>
    </source>
</evidence>
<dbReference type="PANTHER" id="PTHR46989">
    <property type="entry name" value="USP DOMAIN-CONTAINING PROTEIN"/>
    <property type="match status" value="1"/>
</dbReference>
<reference evidence="2 3" key="1">
    <citation type="submission" date="2018-10" db="EMBL/GenBank/DDBJ databases">
        <authorList>
            <consortium name="Pathogen Informatics"/>
        </authorList>
    </citation>
    <scope>NUCLEOTIDE SEQUENCE [LARGE SCALE GENOMIC DNA]</scope>
</reference>